<evidence type="ECO:0000256" key="1">
    <source>
        <dbReference type="SAM" id="Phobius"/>
    </source>
</evidence>
<proteinExistence type="predicted"/>
<sequence length="161" mass="18328">MFDFDILTLSIAILAIIGFAIPFIYQYNKSKRKKSSAMDEINDFVKSHGLNLSSMDFWRGKYFIGLDTATKKLVYANWNSGFQAKLIDLEKYVQTNIHEDVRLVGSGSDKRKVVDSITLGITIPKSKLQYQLEFYDAELFSDLVGEGVLVRKWDKLIKASA</sequence>
<dbReference type="Proteomes" id="UP001165489">
    <property type="component" value="Unassembled WGS sequence"/>
</dbReference>
<evidence type="ECO:0000313" key="3">
    <source>
        <dbReference type="Proteomes" id="UP001165489"/>
    </source>
</evidence>
<dbReference type="EMBL" id="JAKZGP010000101">
    <property type="protein sequence ID" value="MCH7411695.1"/>
    <property type="molecule type" value="Genomic_DNA"/>
</dbReference>
<keyword evidence="3" id="KW-1185">Reference proteome</keyword>
<gene>
    <name evidence="2" type="ORF">MM239_20075</name>
</gene>
<name>A0ABS9V5J2_9BACT</name>
<keyword evidence="1" id="KW-0812">Transmembrane</keyword>
<evidence type="ECO:0000313" key="2">
    <source>
        <dbReference type="EMBL" id="MCH7411695.1"/>
    </source>
</evidence>
<organism evidence="2 3">
    <name type="scientific">Belliella filtrata</name>
    <dbReference type="NCBI Taxonomy" id="2923435"/>
    <lineage>
        <taxon>Bacteria</taxon>
        <taxon>Pseudomonadati</taxon>
        <taxon>Bacteroidota</taxon>
        <taxon>Cytophagia</taxon>
        <taxon>Cytophagales</taxon>
        <taxon>Cyclobacteriaceae</taxon>
        <taxon>Belliella</taxon>
    </lineage>
</organism>
<accession>A0ABS9V5J2</accession>
<dbReference type="RefSeq" id="WP_241350124.1">
    <property type="nucleotide sequence ID" value="NZ_JAKZGP010000101.1"/>
</dbReference>
<comment type="caution">
    <text evidence="2">The sequence shown here is derived from an EMBL/GenBank/DDBJ whole genome shotgun (WGS) entry which is preliminary data.</text>
</comment>
<reference evidence="2" key="1">
    <citation type="submission" date="2022-03" db="EMBL/GenBank/DDBJ databases">
        <title>De novo assembled genomes of Belliella spp. (Cyclobacteriaceae) strains.</title>
        <authorList>
            <person name="Szabo A."/>
            <person name="Korponai K."/>
            <person name="Felfoldi T."/>
        </authorList>
    </citation>
    <scope>NUCLEOTIDE SEQUENCE</scope>
    <source>
        <strain evidence="2">DSM 111904</strain>
    </source>
</reference>
<keyword evidence="1" id="KW-0472">Membrane</keyword>
<keyword evidence="1" id="KW-1133">Transmembrane helix</keyword>
<protein>
    <submittedName>
        <fullName evidence="2">Uncharacterized protein</fullName>
    </submittedName>
</protein>
<feature type="transmembrane region" description="Helical" evidence="1">
    <location>
        <begin position="6"/>
        <end position="25"/>
    </location>
</feature>